<comment type="similarity">
    <text evidence="1 6">Belongs to the class I-like SAM-binding methyltransferase superfamily. RsmB/NOP family.</text>
</comment>
<dbReference type="PROSITE" id="PS51686">
    <property type="entry name" value="SAM_MT_RSMB_NOP"/>
    <property type="match status" value="1"/>
</dbReference>
<dbReference type="InterPro" id="IPR001678">
    <property type="entry name" value="MeTrfase_RsmB-F_NOP2_dom"/>
</dbReference>
<organism evidence="8 9">
    <name type="scientific">Hasllibacter halocynthiae</name>
    <dbReference type="NCBI Taxonomy" id="595589"/>
    <lineage>
        <taxon>Bacteria</taxon>
        <taxon>Pseudomonadati</taxon>
        <taxon>Pseudomonadota</taxon>
        <taxon>Alphaproteobacteria</taxon>
        <taxon>Rhodobacterales</taxon>
        <taxon>Roseobacteraceae</taxon>
        <taxon>Hasllibacter</taxon>
    </lineage>
</organism>
<dbReference type="OrthoDB" id="9810297at2"/>
<dbReference type="PANTHER" id="PTHR22807">
    <property type="entry name" value="NOP2 YEAST -RELATED NOL1/NOP2/FMU SUN DOMAIN-CONTAINING"/>
    <property type="match status" value="1"/>
</dbReference>
<dbReference type="Gene3D" id="3.40.50.150">
    <property type="entry name" value="Vaccinia Virus protein VP39"/>
    <property type="match status" value="1"/>
</dbReference>
<dbReference type="Pfam" id="PF01029">
    <property type="entry name" value="NusB"/>
    <property type="match status" value="1"/>
</dbReference>
<feature type="binding site" evidence="6">
    <location>
        <begin position="237"/>
        <end position="243"/>
    </location>
    <ligand>
        <name>S-adenosyl-L-methionine</name>
        <dbReference type="ChEBI" id="CHEBI:59789"/>
    </ligand>
</feature>
<dbReference type="Proteomes" id="UP000238801">
    <property type="component" value="Unassembled WGS sequence"/>
</dbReference>
<dbReference type="InterPro" id="IPR029063">
    <property type="entry name" value="SAM-dependent_MTases_sf"/>
</dbReference>
<dbReference type="GO" id="GO:0003723">
    <property type="term" value="F:RNA binding"/>
    <property type="evidence" value="ECO:0007669"/>
    <property type="project" value="UniProtKB-UniRule"/>
</dbReference>
<dbReference type="AlphaFoldDB" id="A0A2T0X3P0"/>
<dbReference type="GO" id="GO:0001510">
    <property type="term" value="P:RNA methylation"/>
    <property type="evidence" value="ECO:0007669"/>
    <property type="project" value="InterPro"/>
</dbReference>
<keyword evidence="2 6" id="KW-0489">Methyltransferase</keyword>
<keyword evidence="4 6" id="KW-0949">S-adenosyl-L-methionine</keyword>
<comment type="caution">
    <text evidence="8">The sequence shown here is derived from an EMBL/GenBank/DDBJ whole genome shotgun (WGS) entry which is preliminary data.</text>
</comment>
<dbReference type="Pfam" id="PF01189">
    <property type="entry name" value="Methyltr_RsmB-F"/>
    <property type="match status" value="1"/>
</dbReference>
<keyword evidence="9" id="KW-1185">Reference proteome</keyword>
<dbReference type="CDD" id="cd02440">
    <property type="entry name" value="AdoMet_MTases"/>
    <property type="match status" value="1"/>
</dbReference>
<feature type="domain" description="SAM-dependent MTase RsmB/NOP-type" evidence="7">
    <location>
        <begin position="142"/>
        <end position="417"/>
    </location>
</feature>
<evidence type="ECO:0000259" key="7">
    <source>
        <dbReference type="PROSITE" id="PS51686"/>
    </source>
</evidence>
<dbReference type="SUPFAM" id="SSF53335">
    <property type="entry name" value="S-adenosyl-L-methionine-dependent methyltransferases"/>
    <property type="match status" value="1"/>
</dbReference>
<feature type="binding site" evidence="6">
    <location>
        <position position="258"/>
    </location>
    <ligand>
        <name>S-adenosyl-L-methionine</name>
        <dbReference type="ChEBI" id="CHEBI:59789"/>
    </ligand>
</feature>
<evidence type="ECO:0000256" key="1">
    <source>
        <dbReference type="ARBA" id="ARBA00007494"/>
    </source>
</evidence>
<evidence type="ECO:0000313" key="9">
    <source>
        <dbReference type="Proteomes" id="UP000238801"/>
    </source>
</evidence>
<evidence type="ECO:0000256" key="6">
    <source>
        <dbReference type="PROSITE-ProRule" id="PRU01023"/>
    </source>
</evidence>
<evidence type="ECO:0000256" key="5">
    <source>
        <dbReference type="ARBA" id="ARBA00022884"/>
    </source>
</evidence>
<evidence type="ECO:0000256" key="3">
    <source>
        <dbReference type="ARBA" id="ARBA00022679"/>
    </source>
</evidence>
<dbReference type="RefSeq" id="WP_106161143.1">
    <property type="nucleotide sequence ID" value="NZ_PVTT01000002.1"/>
</dbReference>
<dbReference type="PROSITE" id="PS01153">
    <property type="entry name" value="NOL1_NOP2_SUN"/>
    <property type="match status" value="1"/>
</dbReference>
<dbReference type="InterPro" id="IPR018314">
    <property type="entry name" value="RsmB/NOL1/NOP2-like_CS"/>
</dbReference>
<comment type="caution">
    <text evidence="6">Lacks conserved residue(s) required for the propagation of feature annotation.</text>
</comment>
<accession>A0A2T0X3P0</accession>
<evidence type="ECO:0000256" key="4">
    <source>
        <dbReference type="ARBA" id="ARBA00022691"/>
    </source>
</evidence>
<dbReference type="InterPro" id="IPR049560">
    <property type="entry name" value="MeTrfase_RsmB-F_NOP2_cat"/>
</dbReference>
<dbReference type="Gene3D" id="1.10.940.10">
    <property type="entry name" value="NusB-like"/>
    <property type="match status" value="1"/>
</dbReference>
<reference evidence="8 9" key="1">
    <citation type="submission" date="2018-03" db="EMBL/GenBank/DDBJ databases">
        <title>Genomic Encyclopedia of Archaeal and Bacterial Type Strains, Phase II (KMG-II): from individual species to whole genera.</title>
        <authorList>
            <person name="Goeker M."/>
        </authorList>
    </citation>
    <scope>NUCLEOTIDE SEQUENCE [LARGE SCALE GENOMIC DNA]</scope>
    <source>
        <strain evidence="8 9">DSM 29318</strain>
    </source>
</reference>
<dbReference type="PANTHER" id="PTHR22807:SF61">
    <property type="entry name" value="NOL1_NOP2_SUN FAMILY PROTEIN _ ANTITERMINATION NUSB DOMAIN-CONTAINING PROTEIN"/>
    <property type="match status" value="1"/>
</dbReference>
<gene>
    <name evidence="8" type="ORF">BCF33_2431</name>
</gene>
<keyword evidence="5 6" id="KW-0694">RNA-binding</keyword>
<feature type="active site" description="Nucleophile" evidence="6">
    <location>
        <position position="352"/>
    </location>
</feature>
<dbReference type="InterPro" id="IPR006027">
    <property type="entry name" value="NusB_RsmB_TIM44"/>
</dbReference>
<dbReference type="GO" id="GO:0008173">
    <property type="term" value="F:RNA methyltransferase activity"/>
    <property type="evidence" value="ECO:0007669"/>
    <property type="project" value="InterPro"/>
</dbReference>
<dbReference type="SUPFAM" id="SSF48013">
    <property type="entry name" value="NusB-like"/>
    <property type="match status" value="1"/>
</dbReference>
<protein>
    <submittedName>
        <fullName evidence="8">16S rRNA (Cytosine967-C5)-methyltransferase</fullName>
    </submittedName>
</protein>
<feature type="binding site" evidence="6">
    <location>
        <position position="299"/>
    </location>
    <ligand>
        <name>S-adenosyl-L-methionine</name>
        <dbReference type="ChEBI" id="CHEBI:59789"/>
    </ligand>
</feature>
<evidence type="ECO:0000313" key="8">
    <source>
        <dbReference type="EMBL" id="PRY93558.1"/>
    </source>
</evidence>
<dbReference type="PRINTS" id="PR02008">
    <property type="entry name" value="RCMTFAMILY"/>
</dbReference>
<proteinExistence type="inferred from homology"/>
<dbReference type="InterPro" id="IPR023267">
    <property type="entry name" value="RCMT"/>
</dbReference>
<keyword evidence="3 6" id="KW-0808">Transferase</keyword>
<dbReference type="EMBL" id="PVTT01000002">
    <property type="protein sequence ID" value="PRY93558.1"/>
    <property type="molecule type" value="Genomic_DNA"/>
</dbReference>
<dbReference type="GO" id="GO:0006355">
    <property type="term" value="P:regulation of DNA-templated transcription"/>
    <property type="evidence" value="ECO:0007669"/>
    <property type="project" value="InterPro"/>
</dbReference>
<sequence length="417" mass="43481">MEGIEARAAAVALFREVTERGCTLEEATMPDLPPAGRAAARRLATGALRHLARADAVLKPLLRKAPPPSARAVLRVAVAEIMSGGAPHAVVSDAVALARREPGAARLGGMANAVLRRAAGEEEARARWDAAGPNRLPNWIRGRVQSAVGARRTARIEAAHDRGAPLDLTPRDGEAGALATRLGGDALPSGSVRLAAPGQVSALPGFEAGEWWVQDAAAALPARMLGIERGMTALDLCAAPGGKAMQMAALGARVTALDLSEGRMARVAENLARTGLPAELVVADALAWGGPRFDRVLLDAPCSATGTIRRHPDLPFVRDGSGLKFLTAQQDALLDAALGHLAPGGRLVFCTCSLLPDEGEERIAAALARHPDIRAVDILPEGADPGWRSGGGLRTMPDLWPDWGGMDGFFMAALERA</sequence>
<dbReference type="InterPro" id="IPR035926">
    <property type="entry name" value="NusB-like_sf"/>
</dbReference>
<name>A0A2T0X3P0_9RHOB</name>
<evidence type="ECO:0000256" key="2">
    <source>
        <dbReference type="ARBA" id="ARBA00022603"/>
    </source>
</evidence>